<proteinExistence type="predicted"/>
<evidence type="ECO:0000259" key="1">
    <source>
        <dbReference type="Pfam" id="PF09204"/>
    </source>
</evidence>
<organism evidence="2 3">
    <name type="scientific">Pinibacter aurantiacus</name>
    <dbReference type="NCBI Taxonomy" id="2851599"/>
    <lineage>
        <taxon>Bacteria</taxon>
        <taxon>Pseudomonadati</taxon>
        <taxon>Bacteroidota</taxon>
        <taxon>Chitinophagia</taxon>
        <taxon>Chitinophagales</taxon>
        <taxon>Chitinophagaceae</taxon>
        <taxon>Pinibacter</taxon>
    </lineage>
</organism>
<keyword evidence="3" id="KW-1185">Reference proteome</keyword>
<dbReference type="GO" id="GO:0030153">
    <property type="term" value="P:bacteriocin immunity"/>
    <property type="evidence" value="ECO:0007669"/>
    <property type="project" value="InterPro"/>
</dbReference>
<dbReference type="AlphaFoldDB" id="A0A9E2W9U2"/>
<dbReference type="Pfam" id="PF09204">
    <property type="entry name" value="Colicin_immun"/>
    <property type="match status" value="1"/>
</dbReference>
<comment type="caution">
    <text evidence="2">The sequence shown here is derived from an EMBL/GenBank/DDBJ whole genome shotgun (WGS) entry which is preliminary data.</text>
</comment>
<protein>
    <recommendedName>
        <fullName evidence="1">Colicin D immunity protein domain-containing protein</fullName>
    </recommendedName>
</protein>
<accession>A0A9E2W9U2</accession>
<evidence type="ECO:0000313" key="2">
    <source>
        <dbReference type="EMBL" id="MBV4360601.1"/>
    </source>
</evidence>
<name>A0A9E2W9U2_9BACT</name>
<dbReference type="Proteomes" id="UP000812270">
    <property type="component" value="Unassembled WGS sequence"/>
</dbReference>
<dbReference type="InterPro" id="IPR015287">
    <property type="entry name" value="Colicin_D_immunity_dom"/>
</dbReference>
<feature type="domain" description="Colicin D immunity protein" evidence="1">
    <location>
        <begin position="16"/>
        <end position="101"/>
    </location>
</feature>
<sequence>MVENSIKILDKVHLQKYVYLLFLFTSKQMEASAFEDLFLQIRREDNYWLNGSFNERIEKILDTFFLDIDEYVPIDLYDPNDKFNINEEELRKRSKETLNTLKNILDNE</sequence>
<gene>
    <name evidence="2" type="ORF">KTO63_25780</name>
</gene>
<reference evidence="2" key="1">
    <citation type="submission" date="2021-06" db="EMBL/GenBank/DDBJ databases">
        <authorList>
            <person name="Huq M.A."/>
        </authorList>
    </citation>
    <scope>NUCLEOTIDE SEQUENCE</scope>
    <source>
        <strain evidence="2">MAH-26</strain>
    </source>
</reference>
<evidence type="ECO:0000313" key="3">
    <source>
        <dbReference type="Proteomes" id="UP000812270"/>
    </source>
</evidence>
<dbReference type="GO" id="GO:0015643">
    <property type="term" value="F:toxic substance binding"/>
    <property type="evidence" value="ECO:0007669"/>
    <property type="project" value="InterPro"/>
</dbReference>
<dbReference type="RefSeq" id="WP_217795133.1">
    <property type="nucleotide sequence ID" value="NZ_JAHSPG010000018.1"/>
</dbReference>
<dbReference type="EMBL" id="JAHSPG010000018">
    <property type="protein sequence ID" value="MBV4360601.1"/>
    <property type="molecule type" value="Genomic_DNA"/>
</dbReference>